<dbReference type="EMBL" id="OD589181">
    <property type="protein sequence ID" value="CAD7451297.1"/>
    <property type="molecule type" value="Genomic_DNA"/>
</dbReference>
<gene>
    <name evidence="2" type="ORF">TBIB3V08_LOCUS13566</name>
</gene>
<name>A0A7R9I8D7_9NEOP</name>
<sequence>MNAEKSDPMSPLNPEYFGWKIGPTGIYEPFWFDGEVAPLIAIDTIADDEPSDDENDGAAYPSEDDEAND</sequence>
<reference evidence="2" key="1">
    <citation type="submission" date="2020-11" db="EMBL/GenBank/DDBJ databases">
        <authorList>
            <person name="Tran Van P."/>
        </authorList>
    </citation>
    <scope>NUCLEOTIDE SEQUENCE</scope>
</reference>
<dbReference type="AlphaFoldDB" id="A0A7R9I8D7"/>
<feature type="region of interest" description="Disordered" evidence="1">
    <location>
        <begin position="45"/>
        <end position="69"/>
    </location>
</feature>
<organism evidence="2">
    <name type="scientific">Timema bartmani</name>
    <dbReference type="NCBI Taxonomy" id="61472"/>
    <lineage>
        <taxon>Eukaryota</taxon>
        <taxon>Metazoa</taxon>
        <taxon>Ecdysozoa</taxon>
        <taxon>Arthropoda</taxon>
        <taxon>Hexapoda</taxon>
        <taxon>Insecta</taxon>
        <taxon>Pterygota</taxon>
        <taxon>Neoptera</taxon>
        <taxon>Polyneoptera</taxon>
        <taxon>Phasmatodea</taxon>
        <taxon>Timematodea</taxon>
        <taxon>Timematoidea</taxon>
        <taxon>Timematidae</taxon>
        <taxon>Timema</taxon>
    </lineage>
</organism>
<accession>A0A7R9I8D7</accession>
<protein>
    <submittedName>
        <fullName evidence="2">Uncharacterized protein</fullName>
    </submittedName>
</protein>
<evidence type="ECO:0000256" key="1">
    <source>
        <dbReference type="SAM" id="MobiDB-lite"/>
    </source>
</evidence>
<proteinExistence type="predicted"/>
<evidence type="ECO:0000313" key="2">
    <source>
        <dbReference type="EMBL" id="CAD7451297.1"/>
    </source>
</evidence>